<keyword evidence="14" id="KW-0413">Isomerase</keyword>
<evidence type="ECO:0000256" key="9">
    <source>
        <dbReference type="ARBA" id="ARBA00022741"/>
    </source>
</evidence>
<keyword evidence="11" id="KW-0521">NADP</keyword>
<comment type="caution">
    <text evidence="24">The sequence shown here is derived from an EMBL/GenBank/DDBJ whole genome shotgun (WGS) entry which is preliminary data.</text>
</comment>
<evidence type="ECO:0000256" key="10">
    <source>
        <dbReference type="ARBA" id="ARBA00022840"/>
    </source>
</evidence>
<evidence type="ECO:0000256" key="8">
    <source>
        <dbReference type="ARBA" id="ARBA00022723"/>
    </source>
</evidence>
<dbReference type="Gene3D" id="3.40.1190.20">
    <property type="match status" value="1"/>
</dbReference>
<dbReference type="PROSITE" id="PS01050">
    <property type="entry name" value="YJEF_C_2"/>
    <property type="match status" value="1"/>
</dbReference>
<organism evidence="24">
    <name type="scientific">termite gut metagenome</name>
    <dbReference type="NCBI Taxonomy" id="433724"/>
    <lineage>
        <taxon>unclassified sequences</taxon>
        <taxon>metagenomes</taxon>
        <taxon>organismal metagenomes</taxon>
    </lineage>
</organism>
<evidence type="ECO:0000256" key="16">
    <source>
        <dbReference type="ARBA" id="ARBA00023268"/>
    </source>
</evidence>
<sequence>MKIFPCTTIKRLDTYTIEHEHISSIDLMEQAARAIVEVITNRWKKDVPVIVFAGPGNNGGDALAVARMLIQKGYKVETFLFNIKGSLSHDCQVNKELLEAVDGAVFTEINKAFSIPELPEGYLVIDGLFGTGLKDSLSGGFAAVVNHINDAPATIVSIDIPSGLSGDEGLHNNRECVVHADLTLCLHTLKLAFLFSENEAIIGEWQLVDMGLSHEGIEEVETNYFLVEEKDIRLAVKPRKRFAHKGDFGHALLIAGSYGMAGASVLAARACLRSGVGRITVHAPICNNEILQIAVPEATVEQDVGDHYFSWVSAMDKYEALGIGPGLGVFEETEDAILKQLKACQLPVVIDADALNCLAKNRDALKLLPPNSILTPHVKELERLVGKCQSSYERLMKACELAQMFHVYVLLKGAYSVLITPQQGYFFNSTGNTGMATAGSGDVLTGVILSLLAQGYSAEEAAKVGAYVHGLAGDLAWERLGMVSLTAGDIVNFLPDAWKYVNNQ</sequence>
<evidence type="ECO:0000256" key="2">
    <source>
        <dbReference type="ARBA" id="ARBA00000909"/>
    </source>
</evidence>
<keyword evidence="10" id="KW-0067">ATP-binding</keyword>
<comment type="catalytic activity">
    <reaction evidence="2">
        <text>(6R)-NADPHX = (6S)-NADPHX</text>
        <dbReference type="Rhea" id="RHEA:32227"/>
        <dbReference type="ChEBI" id="CHEBI:64076"/>
        <dbReference type="ChEBI" id="CHEBI:64077"/>
        <dbReference type="EC" id="5.1.99.6"/>
    </reaction>
</comment>
<evidence type="ECO:0000256" key="3">
    <source>
        <dbReference type="ARBA" id="ARBA00001958"/>
    </source>
</evidence>
<keyword evidence="12" id="KW-0630">Potassium</keyword>
<dbReference type="EC" id="5.1.99.6" evidence="6"/>
<comment type="catalytic activity">
    <reaction evidence="20">
        <text>(6S)-NADPHX + ADP = AMP + phosphate + NADPH + H(+)</text>
        <dbReference type="Rhea" id="RHEA:32235"/>
        <dbReference type="ChEBI" id="CHEBI:15378"/>
        <dbReference type="ChEBI" id="CHEBI:43474"/>
        <dbReference type="ChEBI" id="CHEBI:57783"/>
        <dbReference type="ChEBI" id="CHEBI:64076"/>
        <dbReference type="ChEBI" id="CHEBI:456215"/>
        <dbReference type="ChEBI" id="CHEBI:456216"/>
        <dbReference type="EC" id="4.2.1.136"/>
    </reaction>
</comment>
<dbReference type="NCBIfam" id="TIGR00197">
    <property type="entry name" value="yjeF_nterm"/>
    <property type="match status" value="1"/>
</dbReference>
<dbReference type="HAMAP" id="MF_01965">
    <property type="entry name" value="NADHX_dehydratase"/>
    <property type="match status" value="1"/>
</dbReference>
<evidence type="ECO:0000313" key="23">
    <source>
        <dbReference type="EMBL" id="KAA6343330.1"/>
    </source>
</evidence>
<dbReference type="InterPro" id="IPR017953">
    <property type="entry name" value="Carbohydrate_kinase_pred_CS"/>
</dbReference>
<comment type="catalytic activity">
    <reaction evidence="1">
        <text>(6R)-NADHX = (6S)-NADHX</text>
        <dbReference type="Rhea" id="RHEA:32215"/>
        <dbReference type="ChEBI" id="CHEBI:64074"/>
        <dbReference type="ChEBI" id="CHEBI:64075"/>
        <dbReference type="EC" id="5.1.99.6"/>
    </reaction>
</comment>
<dbReference type="PROSITE" id="PS51385">
    <property type="entry name" value="YJEF_N"/>
    <property type="match status" value="1"/>
</dbReference>
<dbReference type="Pfam" id="PF03853">
    <property type="entry name" value="YjeF_N"/>
    <property type="match status" value="1"/>
</dbReference>
<dbReference type="InterPro" id="IPR036652">
    <property type="entry name" value="YjeF_N_dom_sf"/>
</dbReference>
<keyword evidence="15" id="KW-0456">Lyase</keyword>
<dbReference type="PANTHER" id="PTHR12592">
    <property type="entry name" value="ATP-DEPENDENT (S)-NAD(P)H-HYDRATE DEHYDRATASE FAMILY MEMBER"/>
    <property type="match status" value="1"/>
</dbReference>
<dbReference type="EC" id="4.2.1.136" evidence="7"/>
<proteinExistence type="inferred from homology"/>
<dbReference type="PIRSF" id="PIRSF017184">
    <property type="entry name" value="Nnr"/>
    <property type="match status" value="1"/>
</dbReference>
<keyword evidence="13" id="KW-0520">NAD</keyword>
<dbReference type="SUPFAM" id="SSF64153">
    <property type="entry name" value="YjeF N-terminal domain-like"/>
    <property type="match status" value="1"/>
</dbReference>
<evidence type="ECO:0000259" key="21">
    <source>
        <dbReference type="PROSITE" id="PS51383"/>
    </source>
</evidence>
<feature type="domain" description="YjeF N-terminal" evidence="22">
    <location>
        <begin position="9"/>
        <end position="218"/>
    </location>
</feature>
<dbReference type="InterPro" id="IPR000631">
    <property type="entry name" value="CARKD"/>
</dbReference>
<dbReference type="SUPFAM" id="SSF53613">
    <property type="entry name" value="Ribokinase-like"/>
    <property type="match status" value="1"/>
</dbReference>
<evidence type="ECO:0000256" key="4">
    <source>
        <dbReference type="ARBA" id="ARBA00006001"/>
    </source>
</evidence>
<dbReference type="EMBL" id="SNRY01000275">
    <property type="protein sequence ID" value="KAA6343343.1"/>
    <property type="molecule type" value="Genomic_DNA"/>
</dbReference>
<evidence type="ECO:0000256" key="14">
    <source>
        <dbReference type="ARBA" id="ARBA00023235"/>
    </source>
</evidence>
<keyword evidence="16" id="KW-0511">Multifunctional enzyme</keyword>
<dbReference type="GO" id="GO:0046872">
    <property type="term" value="F:metal ion binding"/>
    <property type="evidence" value="ECO:0007669"/>
    <property type="project" value="UniProtKB-KW"/>
</dbReference>
<name>A0A5J4SDI1_9ZZZZ</name>
<evidence type="ECO:0000256" key="15">
    <source>
        <dbReference type="ARBA" id="ARBA00023239"/>
    </source>
</evidence>
<evidence type="ECO:0000256" key="19">
    <source>
        <dbReference type="ARBA" id="ARBA00048238"/>
    </source>
</evidence>
<keyword evidence="8" id="KW-0479">Metal-binding</keyword>
<feature type="domain" description="YjeF C-terminal" evidence="21">
    <location>
        <begin position="228"/>
        <end position="501"/>
    </location>
</feature>
<evidence type="ECO:0000313" key="24">
    <source>
        <dbReference type="EMBL" id="KAA6343343.1"/>
    </source>
</evidence>
<dbReference type="NCBIfam" id="TIGR00196">
    <property type="entry name" value="yjeF_cterm"/>
    <property type="match status" value="1"/>
</dbReference>
<dbReference type="PANTHER" id="PTHR12592:SF0">
    <property type="entry name" value="ATP-DEPENDENT (S)-NAD(P)H-HYDRATE DEHYDRATASE"/>
    <property type="match status" value="1"/>
</dbReference>
<evidence type="ECO:0000256" key="1">
    <source>
        <dbReference type="ARBA" id="ARBA00000013"/>
    </source>
</evidence>
<protein>
    <recommendedName>
        <fullName evidence="18">Nicotinamide nucleotide repair protein</fullName>
        <ecNumber evidence="7">4.2.1.136</ecNumber>
        <ecNumber evidence="6">5.1.99.6</ecNumber>
    </recommendedName>
</protein>
<accession>A0A5J4SDI1</accession>
<dbReference type="HAMAP" id="MF_01966">
    <property type="entry name" value="NADHX_epimerase"/>
    <property type="match status" value="1"/>
</dbReference>
<dbReference type="CDD" id="cd01171">
    <property type="entry name" value="YXKO-related"/>
    <property type="match status" value="1"/>
</dbReference>
<evidence type="ECO:0000259" key="22">
    <source>
        <dbReference type="PROSITE" id="PS51385"/>
    </source>
</evidence>
<evidence type="ECO:0000256" key="12">
    <source>
        <dbReference type="ARBA" id="ARBA00022958"/>
    </source>
</evidence>
<evidence type="ECO:0000256" key="11">
    <source>
        <dbReference type="ARBA" id="ARBA00022857"/>
    </source>
</evidence>
<dbReference type="InterPro" id="IPR030677">
    <property type="entry name" value="Nnr"/>
</dbReference>
<gene>
    <name evidence="23" type="ORF">EZS27_008969</name>
    <name evidence="24" type="ORF">EZS27_008982</name>
</gene>
<comment type="cofactor">
    <cofactor evidence="3">
        <name>K(+)</name>
        <dbReference type="ChEBI" id="CHEBI:29103"/>
    </cofactor>
</comment>
<comment type="function">
    <text evidence="17">Bifunctional enzyme that catalyzes the epimerization of the S- and R-forms of NAD(P)HX and the dehydration of the S-form of NAD(P)HX at the expense of ADP, which is converted to AMP. This allows the repair of both epimers of NAD(P)HX, a damaged form of NAD(P)H that is a result of enzymatic or heat-dependent hydration.</text>
</comment>
<comment type="similarity">
    <text evidence="4">In the N-terminal section; belongs to the NnrE/AIBP family.</text>
</comment>
<evidence type="ECO:0000256" key="18">
    <source>
        <dbReference type="ARBA" id="ARBA00032624"/>
    </source>
</evidence>
<comment type="similarity">
    <text evidence="5">In the C-terminal section; belongs to the NnrD/CARKD family.</text>
</comment>
<dbReference type="PROSITE" id="PS51383">
    <property type="entry name" value="YJEF_C_3"/>
    <property type="match status" value="1"/>
</dbReference>
<dbReference type="Pfam" id="PF01256">
    <property type="entry name" value="Carb_kinase"/>
    <property type="match status" value="1"/>
</dbReference>
<keyword evidence="9" id="KW-0547">Nucleotide-binding</keyword>
<evidence type="ECO:0000256" key="7">
    <source>
        <dbReference type="ARBA" id="ARBA00013129"/>
    </source>
</evidence>
<dbReference type="AlphaFoldDB" id="A0A5J4SDI1"/>
<comment type="catalytic activity">
    <reaction evidence="19">
        <text>(6S)-NADHX + ADP = AMP + phosphate + NADH + H(+)</text>
        <dbReference type="Rhea" id="RHEA:32223"/>
        <dbReference type="ChEBI" id="CHEBI:15378"/>
        <dbReference type="ChEBI" id="CHEBI:43474"/>
        <dbReference type="ChEBI" id="CHEBI:57945"/>
        <dbReference type="ChEBI" id="CHEBI:64074"/>
        <dbReference type="ChEBI" id="CHEBI:456215"/>
        <dbReference type="ChEBI" id="CHEBI:456216"/>
        <dbReference type="EC" id="4.2.1.136"/>
    </reaction>
</comment>
<dbReference type="InterPro" id="IPR029056">
    <property type="entry name" value="Ribokinase-like"/>
</dbReference>
<dbReference type="EMBL" id="SNRY01000275">
    <property type="protein sequence ID" value="KAA6343330.1"/>
    <property type="molecule type" value="Genomic_DNA"/>
</dbReference>
<evidence type="ECO:0000256" key="13">
    <source>
        <dbReference type="ARBA" id="ARBA00023027"/>
    </source>
</evidence>
<dbReference type="GO" id="GO:0005524">
    <property type="term" value="F:ATP binding"/>
    <property type="evidence" value="ECO:0007669"/>
    <property type="project" value="UniProtKB-KW"/>
</dbReference>
<dbReference type="GO" id="GO:0052856">
    <property type="term" value="F:NAD(P)HX epimerase activity"/>
    <property type="evidence" value="ECO:0007669"/>
    <property type="project" value="UniProtKB-EC"/>
</dbReference>
<reference evidence="24" key="1">
    <citation type="submission" date="2019-03" db="EMBL/GenBank/DDBJ databases">
        <title>Single cell metagenomics reveals metabolic interactions within the superorganism composed of flagellate Streblomastix strix and complex community of Bacteroidetes bacteria on its surface.</title>
        <authorList>
            <person name="Treitli S.C."/>
            <person name="Kolisko M."/>
            <person name="Husnik F."/>
            <person name="Keeling P."/>
            <person name="Hampl V."/>
        </authorList>
    </citation>
    <scope>NUCLEOTIDE SEQUENCE</scope>
    <source>
        <strain evidence="24">STM</strain>
    </source>
</reference>
<evidence type="ECO:0000256" key="17">
    <source>
        <dbReference type="ARBA" id="ARBA00025153"/>
    </source>
</evidence>
<evidence type="ECO:0000256" key="5">
    <source>
        <dbReference type="ARBA" id="ARBA00009524"/>
    </source>
</evidence>
<dbReference type="GO" id="GO:0052855">
    <property type="term" value="F:ADP-dependent NAD(P)H-hydrate dehydratase activity"/>
    <property type="evidence" value="ECO:0007669"/>
    <property type="project" value="UniProtKB-EC"/>
</dbReference>
<dbReference type="GO" id="GO:0110051">
    <property type="term" value="P:metabolite repair"/>
    <property type="evidence" value="ECO:0007669"/>
    <property type="project" value="TreeGrafter"/>
</dbReference>
<dbReference type="InterPro" id="IPR004443">
    <property type="entry name" value="YjeF_N_dom"/>
</dbReference>
<evidence type="ECO:0000256" key="20">
    <source>
        <dbReference type="ARBA" id="ARBA00049209"/>
    </source>
</evidence>
<evidence type="ECO:0000256" key="6">
    <source>
        <dbReference type="ARBA" id="ARBA00012228"/>
    </source>
</evidence>
<dbReference type="Gene3D" id="3.40.50.10260">
    <property type="entry name" value="YjeF N-terminal domain"/>
    <property type="match status" value="1"/>
</dbReference>